<comment type="similarity">
    <text evidence="5">Belongs to the MsrP family.</text>
</comment>
<comment type="subunit">
    <text evidence="5">Heterodimer of a catalytic subunit (MsrP) and a heme-binding subunit (MsrQ).</text>
</comment>
<feature type="binding site" evidence="5">
    <location>
        <position position="194"/>
    </location>
    <ligand>
        <name>Mo-molybdopterin</name>
        <dbReference type="ChEBI" id="CHEBI:71302"/>
    </ligand>
</feature>
<dbReference type="GO" id="GO:0043546">
    <property type="term" value="F:molybdopterin cofactor binding"/>
    <property type="evidence" value="ECO:0007669"/>
    <property type="project" value="UniProtKB-UniRule"/>
</dbReference>
<evidence type="ECO:0000313" key="7">
    <source>
        <dbReference type="EMBL" id="TDP80828.1"/>
    </source>
</evidence>
<reference evidence="7 8" key="1">
    <citation type="submission" date="2019-03" db="EMBL/GenBank/DDBJ databases">
        <title>Genomic Encyclopedia of Type Strains, Phase IV (KMG-IV): sequencing the most valuable type-strain genomes for metagenomic binning, comparative biology and taxonomic classification.</title>
        <authorList>
            <person name="Goeker M."/>
        </authorList>
    </citation>
    <scope>NUCLEOTIDE SEQUENCE [LARGE SCALE GENOMIC DNA]</scope>
    <source>
        <strain evidence="7 8">DSM 11901</strain>
    </source>
</reference>
<feature type="binding site" evidence="5">
    <location>
        <position position="101"/>
    </location>
    <ligand>
        <name>Mo-molybdopterin</name>
        <dbReference type="ChEBI" id="CHEBI:71302"/>
    </ligand>
</feature>
<feature type="binding site" evidence="5">
    <location>
        <begin position="258"/>
        <end position="260"/>
    </location>
    <ligand>
        <name>Mo-molybdopterin</name>
        <dbReference type="ChEBI" id="CHEBI:71302"/>
    </ligand>
</feature>
<dbReference type="AlphaFoldDB" id="A0A4V3CV23"/>
<feature type="binding site" evidence="5">
    <location>
        <position position="159"/>
    </location>
    <ligand>
        <name>Mo-molybdopterin</name>
        <dbReference type="ChEBI" id="CHEBI:71302"/>
    </ligand>
    <ligandPart>
        <name>Mo</name>
        <dbReference type="ChEBI" id="CHEBI:28685"/>
    </ligandPart>
</feature>
<dbReference type="OrthoDB" id="9795587at2"/>
<dbReference type="HAMAP" id="MF_01206">
    <property type="entry name" value="MsrP"/>
    <property type="match status" value="1"/>
</dbReference>
<comment type="PTM">
    <text evidence="5">Predicted to be exported by the Tat system. The position of the signal peptide cleavage has not been experimentally proven.</text>
</comment>
<feature type="binding site" evidence="5">
    <location>
        <position position="242"/>
    </location>
    <ligand>
        <name>Mo-molybdopterin</name>
        <dbReference type="ChEBI" id="CHEBI:71302"/>
    </ligand>
</feature>
<dbReference type="PANTHER" id="PTHR43032">
    <property type="entry name" value="PROTEIN-METHIONINE-SULFOXIDE REDUCTASE"/>
    <property type="match status" value="1"/>
</dbReference>
<dbReference type="GO" id="GO:0030091">
    <property type="term" value="P:protein repair"/>
    <property type="evidence" value="ECO:0007669"/>
    <property type="project" value="UniProtKB-UniRule"/>
</dbReference>
<dbReference type="InterPro" id="IPR036374">
    <property type="entry name" value="OxRdtase_Mopterin-bd_sf"/>
</dbReference>
<dbReference type="EC" id="1.8.5.-" evidence="5"/>
<dbReference type="InterPro" id="IPR000572">
    <property type="entry name" value="OxRdtase_Mopterin-bd_dom"/>
</dbReference>
<evidence type="ECO:0000313" key="8">
    <source>
        <dbReference type="Proteomes" id="UP000294593"/>
    </source>
</evidence>
<sequence length="342" mass="37806">MSFIRTSRHLLHPDSGMQHPVASEVTPRGVYEDRRLWLKAAGLAGVTGGGLLLAQPGDAWAQGGAIQRPGKLAALASVRSSVTGAQAMDKLTPYQDVTSYNNFYEFGTDKSDPAENAGTLKARPWTLSIEGEVGKPLKLGLDDLLKVAPMEERIYRMRCVEGWSMVIPWVGYSLAALIAKAEPTSRAKYVEFISLADPKQMPGVRSAVLDWPYVEGLRIDEAMHPLTLMAFGLYGEVLPNQNGAPLRLVVPWKYGFKNAKSIVKIRLVEKEPASSWVKANRSEYGFYSNVNPKVDHPRWSQATERRIGEGGFFAPRKATLMFNGYEAQVGQLYAGMDLKKNF</sequence>
<evidence type="ECO:0000256" key="3">
    <source>
        <dbReference type="ARBA" id="ARBA00022729"/>
    </source>
</evidence>
<comment type="cofactor">
    <cofactor evidence="5">
        <name>Mo-molybdopterin</name>
        <dbReference type="ChEBI" id="CHEBI:71302"/>
    </cofactor>
    <text evidence="5">Binds 1 Mo-molybdopterin (Mo-MPT) cofactor per subunit.</text>
</comment>
<gene>
    <name evidence="5" type="primary">msrP</name>
    <name evidence="7" type="ORF">EV672_11043</name>
</gene>
<comment type="caution">
    <text evidence="7">The sequence shown here is derived from an EMBL/GenBank/DDBJ whole genome shotgun (WGS) entry which is preliminary data.</text>
</comment>
<keyword evidence="1 5" id="KW-0500">Molybdenum</keyword>
<accession>A0A4V3CV23</accession>
<evidence type="ECO:0000256" key="4">
    <source>
        <dbReference type="ARBA" id="ARBA00023002"/>
    </source>
</evidence>
<feature type="domain" description="Oxidoreductase molybdopterin-binding" evidence="6">
    <location>
        <begin position="121"/>
        <end position="276"/>
    </location>
</feature>
<comment type="catalytic activity">
    <reaction evidence="5">
        <text>L-methionyl-[protein] + a quinone + H2O = L-methionyl-(R)-S-oxide-[protein] + a quinol</text>
        <dbReference type="Rhea" id="RHEA:51296"/>
        <dbReference type="Rhea" id="RHEA-COMP:12313"/>
        <dbReference type="Rhea" id="RHEA-COMP:12314"/>
        <dbReference type="ChEBI" id="CHEBI:15377"/>
        <dbReference type="ChEBI" id="CHEBI:16044"/>
        <dbReference type="ChEBI" id="CHEBI:24646"/>
        <dbReference type="ChEBI" id="CHEBI:45764"/>
        <dbReference type="ChEBI" id="CHEBI:132124"/>
    </reaction>
</comment>
<evidence type="ECO:0000256" key="2">
    <source>
        <dbReference type="ARBA" id="ARBA00022723"/>
    </source>
</evidence>
<name>A0A4V3CV23_9BURK</name>
<dbReference type="GO" id="GO:0046872">
    <property type="term" value="F:metal ion binding"/>
    <property type="evidence" value="ECO:0007669"/>
    <property type="project" value="UniProtKB-KW"/>
</dbReference>
<keyword evidence="3 5" id="KW-0732">Signal</keyword>
<dbReference type="Pfam" id="PF00174">
    <property type="entry name" value="Oxidored_molyb"/>
    <property type="match status" value="1"/>
</dbReference>
<dbReference type="NCBIfam" id="NF003767">
    <property type="entry name" value="PRK05363.1"/>
    <property type="match status" value="1"/>
</dbReference>
<organism evidence="7 8">
    <name type="scientific">Aquabacterium commune</name>
    <dbReference type="NCBI Taxonomy" id="70586"/>
    <lineage>
        <taxon>Bacteria</taxon>
        <taxon>Pseudomonadati</taxon>
        <taxon>Pseudomonadota</taxon>
        <taxon>Betaproteobacteria</taxon>
        <taxon>Burkholderiales</taxon>
        <taxon>Aquabacterium</taxon>
    </lineage>
</organism>
<dbReference type="PROSITE" id="PS51318">
    <property type="entry name" value="TAT"/>
    <property type="match status" value="1"/>
</dbReference>
<keyword evidence="8" id="KW-1185">Reference proteome</keyword>
<evidence type="ECO:0000256" key="1">
    <source>
        <dbReference type="ARBA" id="ARBA00022505"/>
    </source>
</evidence>
<dbReference type="RefSeq" id="WP_133610785.1">
    <property type="nucleotide sequence ID" value="NZ_SNXW01000010.1"/>
</dbReference>
<evidence type="ECO:0000256" key="5">
    <source>
        <dbReference type="HAMAP-Rule" id="MF_01206"/>
    </source>
</evidence>
<evidence type="ECO:0000259" key="6">
    <source>
        <dbReference type="Pfam" id="PF00174"/>
    </source>
</evidence>
<comment type="catalytic activity">
    <reaction evidence="5">
        <text>L-methionyl-[protein] + a quinone + H2O = L-methionyl-(S)-S-oxide-[protein] + a quinol</text>
        <dbReference type="Rhea" id="RHEA:51292"/>
        <dbReference type="Rhea" id="RHEA-COMP:12313"/>
        <dbReference type="Rhea" id="RHEA-COMP:12315"/>
        <dbReference type="ChEBI" id="CHEBI:15377"/>
        <dbReference type="ChEBI" id="CHEBI:16044"/>
        <dbReference type="ChEBI" id="CHEBI:24646"/>
        <dbReference type="ChEBI" id="CHEBI:44120"/>
        <dbReference type="ChEBI" id="CHEBI:132124"/>
    </reaction>
</comment>
<dbReference type="Proteomes" id="UP000294593">
    <property type="component" value="Unassembled WGS sequence"/>
</dbReference>
<dbReference type="GO" id="GO:0016672">
    <property type="term" value="F:oxidoreductase activity, acting on a sulfur group of donors, quinone or similar compound as acceptor"/>
    <property type="evidence" value="ECO:0007669"/>
    <property type="project" value="UniProtKB-UniRule"/>
</dbReference>
<dbReference type="PANTHER" id="PTHR43032:SF3">
    <property type="entry name" value="PROTEIN-METHIONINE-SULFOXIDE REDUCTASE CATALYTIC SUBUNIT MSRP"/>
    <property type="match status" value="1"/>
</dbReference>
<dbReference type="InterPro" id="IPR006311">
    <property type="entry name" value="TAT_signal"/>
</dbReference>
<protein>
    <recommendedName>
        <fullName evidence="5">Protein-methionine-sulfoxide reductase catalytic subunit MsrP</fullName>
        <ecNumber evidence="5">1.8.5.-</ecNumber>
    </recommendedName>
</protein>
<feature type="binding site" evidence="5">
    <location>
        <position position="247"/>
    </location>
    <ligand>
        <name>Mo-molybdopterin</name>
        <dbReference type="ChEBI" id="CHEBI:71302"/>
    </ligand>
</feature>
<comment type="function">
    <text evidence="5">Part of the MsrPQ system that repairs oxidized periplasmic proteins containing methionine sulfoxide residues (Met-O), using respiratory chain electrons. Thus protects these proteins from oxidative-stress damage caused by reactive species of oxygen and chlorine generated by the host defense mechanisms. MsrPQ is essential for the maintenance of envelope integrity under bleach stress, rescuing a wide series of structurally unrelated periplasmic proteins from methionine oxidation. The catalytic subunit MsrP is non-stereospecific, being able to reduce both (R-) and (S-) diastereoisomers of methionine sulfoxide.</text>
</comment>
<feature type="binding site" evidence="5">
    <location>
        <begin position="104"/>
        <end position="105"/>
    </location>
    <ligand>
        <name>Mo-molybdopterin</name>
        <dbReference type="ChEBI" id="CHEBI:71302"/>
    </ligand>
</feature>
<dbReference type="Gene3D" id="3.90.420.10">
    <property type="entry name" value="Oxidoreductase, molybdopterin-binding domain"/>
    <property type="match status" value="1"/>
</dbReference>
<dbReference type="EMBL" id="SNXW01000010">
    <property type="protein sequence ID" value="TDP80828.1"/>
    <property type="molecule type" value="Genomic_DNA"/>
</dbReference>
<keyword evidence="4 5" id="KW-0560">Oxidoreductase</keyword>
<keyword evidence="2 5" id="KW-0479">Metal-binding</keyword>
<dbReference type="InterPro" id="IPR022867">
    <property type="entry name" value="MsrP"/>
</dbReference>
<dbReference type="SUPFAM" id="SSF56524">
    <property type="entry name" value="Oxidoreductase molybdopterin-binding domain"/>
    <property type="match status" value="1"/>
</dbReference>
<proteinExistence type="inferred from homology"/>